<name>Q16W44_AEDAE</name>
<dbReference type="InterPro" id="IPR001878">
    <property type="entry name" value="Znf_CCHC"/>
</dbReference>
<proteinExistence type="predicted"/>
<dbReference type="AlphaFoldDB" id="Q16W44"/>
<dbReference type="HOGENOM" id="CLU_960469_0_0_1"/>
<feature type="compositionally biased region" description="Polar residues" evidence="1">
    <location>
        <begin position="227"/>
        <end position="258"/>
    </location>
</feature>
<dbReference type="Gene3D" id="4.10.60.10">
    <property type="entry name" value="Zinc finger, CCHC-type"/>
    <property type="match status" value="1"/>
</dbReference>
<reference evidence="3" key="2">
    <citation type="journal article" date="2007" name="Science">
        <title>Genome sequence of Aedes aegypti, a major arbovirus vector.</title>
        <authorList>
            <person name="Nene V."/>
            <person name="Wortman J.R."/>
            <person name="Lawson D."/>
            <person name="Haas B."/>
            <person name="Kodira C."/>
            <person name="Tu Z.J."/>
            <person name="Loftus B."/>
            <person name="Xi Z."/>
            <person name="Megy K."/>
            <person name="Grabherr M."/>
            <person name="Ren Q."/>
            <person name="Zdobnov E.M."/>
            <person name="Lobo N.F."/>
            <person name="Campbell K.S."/>
            <person name="Brown S.E."/>
            <person name="Bonaldo M.F."/>
            <person name="Zhu J."/>
            <person name="Sinkins S.P."/>
            <person name="Hogenkamp D.G."/>
            <person name="Amedeo P."/>
            <person name="Arensburger P."/>
            <person name="Atkinson P.W."/>
            <person name="Bidwell S."/>
            <person name="Biedler J."/>
            <person name="Birney E."/>
            <person name="Bruggner R.V."/>
            <person name="Costas J."/>
            <person name="Coy M.R."/>
            <person name="Crabtree J."/>
            <person name="Crawford M."/>
            <person name="Debruyn B."/>
            <person name="Decaprio D."/>
            <person name="Eiglmeier K."/>
            <person name="Eisenstadt E."/>
            <person name="El-Dorry H."/>
            <person name="Gelbart W.M."/>
            <person name="Gomes S.L."/>
            <person name="Hammond M."/>
            <person name="Hannick L.I."/>
            <person name="Hogan J.R."/>
            <person name="Holmes M.H."/>
            <person name="Jaffe D."/>
            <person name="Johnston J.S."/>
            <person name="Kennedy R.C."/>
            <person name="Koo H."/>
            <person name="Kravitz S."/>
            <person name="Kriventseva E.V."/>
            <person name="Kulp D."/>
            <person name="Labutti K."/>
            <person name="Lee E."/>
            <person name="Li S."/>
            <person name="Lovin D.D."/>
            <person name="Mao C."/>
            <person name="Mauceli E."/>
            <person name="Menck C.F."/>
            <person name="Miller J.R."/>
            <person name="Montgomery P."/>
            <person name="Mori A."/>
            <person name="Nascimento A.L."/>
            <person name="Naveira H.F."/>
            <person name="Nusbaum C."/>
            <person name="O'leary S."/>
            <person name="Orvis J."/>
            <person name="Pertea M."/>
            <person name="Quesneville H."/>
            <person name="Reidenbach K.R."/>
            <person name="Rogers Y.H."/>
            <person name="Roth C.W."/>
            <person name="Schneider J.R."/>
            <person name="Schatz M."/>
            <person name="Shumway M."/>
            <person name="Stanke M."/>
            <person name="Stinson E.O."/>
            <person name="Tubio J.M."/>
            <person name="Vanzee J.P."/>
            <person name="Verjovski-Almeida S."/>
            <person name="Werner D."/>
            <person name="White O."/>
            <person name="Wyder S."/>
            <person name="Zeng Q."/>
            <person name="Zhao Q."/>
            <person name="Zhao Y."/>
            <person name="Hill C.A."/>
            <person name="Raikhel A.S."/>
            <person name="Soares M.B."/>
            <person name="Knudson D.L."/>
            <person name="Lee N.H."/>
            <person name="Galagan J."/>
            <person name="Salzberg S.L."/>
            <person name="Paulsen I.T."/>
            <person name="Dimopoulos G."/>
            <person name="Collins F.H."/>
            <person name="Birren B."/>
            <person name="Fraser-Liggett C.M."/>
            <person name="Severson D.W."/>
        </authorList>
    </citation>
    <scope>NUCLEOTIDE SEQUENCE [LARGE SCALE GENOMIC DNA]</scope>
    <source>
        <strain evidence="3">Liverpool</strain>
    </source>
</reference>
<dbReference type="PANTHER" id="PTHR33223">
    <property type="entry name" value="CCHC-TYPE DOMAIN-CONTAINING PROTEIN"/>
    <property type="match status" value="1"/>
</dbReference>
<dbReference type="Proteomes" id="UP000682892">
    <property type="component" value="Chromosome 1"/>
</dbReference>
<protein>
    <submittedName>
        <fullName evidence="4">AAEL004619-PA</fullName>
    </submittedName>
    <submittedName>
        <fullName evidence="3">AAEL009332-PA</fullName>
    </submittedName>
</protein>
<feature type="domain" description="CCHC-type" evidence="2">
    <location>
        <begin position="259"/>
        <end position="275"/>
    </location>
</feature>
<dbReference type="EMBL" id="CH477310">
    <property type="protein sequence ID" value="EAT43979.1"/>
    <property type="molecule type" value="Genomic_DNA"/>
</dbReference>
<sequence length="290" mass="33455">MNRVRVDYDRHPRRVNHRDEQDGGLAMRSNEVEAIISEFDPDTNRGQSAEEWLNEVDSMAEIFGWDPRRTLLYACMRLKGPAKFWFDGCKQELRTWELFRMRLLENFPTVVDTAGIHKKLLNLKRKPDQSVESYFHETVALGRKIRLSDDLIKHYLIKGLPYASTRAVMAQDPAVTLPQFLNALIRVERATKDGERRDAANAGRFGMNKTIGRKSMDARKSTDNSRVDTVNQNKTPASTDPQPGSSRKLTQTPTSQKRQCFICRSEDHLARKCPQRKDFRSEVVQNRATM</sequence>
<feature type="compositionally biased region" description="Basic and acidic residues" evidence="1">
    <location>
        <begin position="214"/>
        <end position="226"/>
    </location>
</feature>
<dbReference type="PaxDb" id="7159-AAEL004619-PA"/>
<accession>Q16W44</accession>
<dbReference type="InterPro" id="IPR036875">
    <property type="entry name" value="Znf_CCHC_sf"/>
</dbReference>
<dbReference type="PANTHER" id="PTHR33223:SF6">
    <property type="entry name" value="CCHC-TYPE DOMAIN-CONTAINING PROTEIN"/>
    <property type="match status" value="1"/>
</dbReference>
<accession>Q17C96</accession>
<dbReference type="EMBL" id="CH477575">
    <property type="protein sequence ID" value="EAT38809.1"/>
    <property type="molecule type" value="Genomic_DNA"/>
</dbReference>
<dbReference type="SMART" id="SM00343">
    <property type="entry name" value="ZnF_C2HC"/>
    <property type="match status" value="1"/>
</dbReference>
<dbReference type="GO" id="GO:0003676">
    <property type="term" value="F:nucleic acid binding"/>
    <property type="evidence" value="ECO:0007669"/>
    <property type="project" value="InterPro"/>
</dbReference>
<evidence type="ECO:0000313" key="4">
    <source>
        <dbReference type="EMBL" id="EAT43979.1"/>
    </source>
</evidence>
<dbReference type="OMA" id="CEAREYI"/>
<feature type="region of interest" description="Disordered" evidence="1">
    <location>
        <begin position="193"/>
        <end position="258"/>
    </location>
</feature>
<dbReference type="eggNOG" id="ENOG502SFGJ">
    <property type="taxonomic scope" value="Eukaryota"/>
</dbReference>
<reference evidence="3" key="3">
    <citation type="submission" date="2012-09" db="EMBL/GenBank/DDBJ databases">
        <authorList>
            <consortium name="VectorBase"/>
        </authorList>
    </citation>
    <scope>NUCLEOTIDE SEQUENCE</scope>
    <source>
        <strain evidence="3">Liverpool</strain>
    </source>
</reference>
<gene>
    <name evidence="4" type="ORF">AaeL_AAEL004619</name>
    <name evidence="3" type="ORF">AaeL_AAEL009332</name>
</gene>
<evidence type="ECO:0000259" key="2">
    <source>
        <dbReference type="SMART" id="SM00343"/>
    </source>
</evidence>
<dbReference type="Pfam" id="PF03732">
    <property type="entry name" value="Retrotrans_gag"/>
    <property type="match status" value="1"/>
</dbReference>
<dbReference type="GO" id="GO:0008270">
    <property type="term" value="F:zinc ion binding"/>
    <property type="evidence" value="ECO:0007669"/>
    <property type="project" value="InterPro"/>
</dbReference>
<evidence type="ECO:0000313" key="3">
    <source>
        <dbReference type="EMBL" id="EAT38809.1"/>
    </source>
</evidence>
<evidence type="ECO:0000256" key="1">
    <source>
        <dbReference type="SAM" id="MobiDB-lite"/>
    </source>
</evidence>
<dbReference type="SUPFAM" id="SSF57756">
    <property type="entry name" value="Retrovirus zinc finger-like domains"/>
    <property type="match status" value="1"/>
</dbReference>
<reference evidence="3" key="1">
    <citation type="submission" date="2005-10" db="EMBL/GenBank/DDBJ databases">
        <authorList>
            <person name="Loftus B.J."/>
            <person name="Nene V.M."/>
            <person name="Hannick L.I."/>
            <person name="Bidwell S."/>
            <person name="Haas B."/>
            <person name="Amedeo P."/>
            <person name="Orvis J."/>
            <person name="Wortman J.R."/>
            <person name="White O.R."/>
            <person name="Salzberg S."/>
            <person name="Shumway M."/>
            <person name="Koo H."/>
            <person name="Zhao Y."/>
            <person name="Holmes M."/>
            <person name="Miller J."/>
            <person name="Schatz M."/>
            <person name="Pop M."/>
            <person name="Pai G."/>
            <person name="Utterback T."/>
            <person name="Rogers Y.-H."/>
            <person name="Kravitz S."/>
            <person name="Fraser C.M."/>
        </authorList>
    </citation>
    <scope>NUCLEOTIDE SEQUENCE</scope>
    <source>
        <strain evidence="3">Liverpool</strain>
    </source>
</reference>
<evidence type="ECO:0000313" key="5">
    <source>
        <dbReference type="Proteomes" id="UP000682892"/>
    </source>
</evidence>
<dbReference type="InterPro" id="IPR005162">
    <property type="entry name" value="Retrotrans_gag_dom"/>
</dbReference>
<organism evidence="3 5">
    <name type="scientific">Aedes aegypti</name>
    <name type="common">Yellowfever mosquito</name>
    <name type="synonym">Culex aegypti</name>
    <dbReference type="NCBI Taxonomy" id="7159"/>
    <lineage>
        <taxon>Eukaryota</taxon>
        <taxon>Metazoa</taxon>
        <taxon>Ecdysozoa</taxon>
        <taxon>Arthropoda</taxon>
        <taxon>Hexapoda</taxon>
        <taxon>Insecta</taxon>
        <taxon>Pterygota</taxon>
        <taxon>Neoptera</taxon>
        <taxon>Endopterygota</taxon>
        <taxon>Diptera</taxon>
        <taxon>Nematocera</taxon>
        <taxon>Culicoidea</taxon>
        <taxon>Culicidae</taxon>
        <taxon>Culicinae</taxon>
        <taxon>Aedini</taxon>
        <taxon>Aedes</taxon>
        <taxon>Stegomyia</taxon>
    </lineage>
</organism>